<protein>
    <recommendedName>
        <fullName evidence="6">DUF5808 domain-containing protein</fullName>
    </recommendedName>
</protein>
<evidence type="ECO:0000313" key="4">
    <source>
        <dbReference type="EMBL" id="QHI71685.1"/>
    </source>
</evidence>
<keyword evidence="5" id="KW-1185">Reference proteome</keyword>
<feature type="transmembrane region" description="Helical" evidence="1">
    <location>
        <begin position="165"/>
        <end position="187"/>
    </location>
</feature>
<evidence type="ECO:0000259" key="3">
    <source>
        <dbReference type="Pfam" id="PF19124"/>
    </source>
</evidence>
<feature type="transmembrane region" description="Helical" evidence="1">
    <location>
        <begin position="57"/>
        <end position="73"/>
    </location>
</feature>
<dbReference type="Pfam" id="PF19124">
    <property type="entry name" value="DUF5808"/>
    <property type="match status" value="1"/>
</dbReference>
<feature type="domain" description="Bacterial Pleckstrin homology" evidence="2">
    <location>
        <begin position="359"/>
        <end position="431"/>
    </location>
</feature>
<feature type="transmembrane region" description="Helical" evidence="1">
    <location>
        <begin position="6"/>
        <end position="23"/>
    </location>
</feature>
<dbReference type="Pfam" id="PF10882">
    <property type="entry name" value="bPH_5"/>
    <property type="match status" value="1"/>
</dbReference>
<feature type="transmembrane region" description="Helical" evidence="1">
    <location>
        <begin position="245"/>
        <end position="263"/>
    </location>
</feature>
<reference evidence="4 5" key="1">
    <citation type="submission" date="2020-01" db="EMBL/GenBank/DDBJ databases">
        <title>Genomic analysis of Aminipila sp. CBA3637.</title>
        <authorList>
            <person name="Kim Y.B."/>
            <person name="Roh S.W."/>
        </authorList>
    </citation>
    <scope>NUCLEOTIDE SEQUENCE [LARGE SCALE GENOMIC DNA]</scope>
    <source>
        <strain evidence="4 5">CBA3637</strain>
    </source>
</reference>
<evidence type="ECO:0000313" key="5">
    <source>
        <dbReference type="Proteomes" id="UP000463883"/>
    </source>
</evidence>
<keyword evidence="1" id="KW-1133">Transmembrane helix</keyword>
<organism evidence="4 5">
    <name type="scientific">Aminipila terrae</name>
    <dbReference type="NCBI Taxonomy" id="2697030"/>
    <lineage>
        <taxon>Bacteria</taxon>
        <taxon>Bacillati</taxon>
        <taxon>Bacillota</taxon>
        <taxon>Clostridia</taxon>
        <taxon>Peptostreptococcales</taxon>
        <taxon>Anaerovoracaceae</taxon>
        <taxon>Aminipila</taxon>
    </lineage>
</organism>
<evidence type="ECO:0000259" key="2">
    <source>
        <dbReference type="Pfam" id="PF10882"/>
    </source>
</evidence>
<feature type="transmembrane region" description="Helical" evidence="1">
    <location>
        <begin position="328"/>
        <end position="348"/>
    </location>
</feature>
<feature type="domain" description="DUF5808" evidence="3">
    <location>
        <begin position="301"/>
        <end position="327"/>
    </location>
</feature>
<evidence type="ECO:0008006" key="6">
    <source>
        <dbReference type="Google" id="ProtNLM"/>
    </source>
</evidence>
<name>A0A6P1ML26_9FIRM</name>
<evidence type="ECO:0000256" key="1">
    <source>
        <dbReference type="SAM" id="Phobius"/>
    </source>
</evidence>
<dbReference type="KEGG" id="amic:Ami3637_04180"/>
<feature type="transmembrane region" description="Helical" evidence="1">
    <location>
        <begin position="218"/>
        <end position="239"/>
    </location>
</feature>
<proteinExistence type="predicted"/>
<keyword evidence="1" id="KW-0812">Transmembrane</keyword>
<dbReference type="EMBL" id="CP047591">
    <property type="protein sequence ID" value="QHI71685.1"/>
    <property type="molecule type" value="Genomic_DNA"/>
</dbReference>
<dbReference type="Proteomes" id="UP000463883">
    <property type="component" value="Chromosome"/>
</dbReference>
<sequence length="460" mass="53097">MLQSLLILTWIVFATMTVNALFYKNYRDYQVLGVTLSRAHAKAPEVEELIKKFKTKCYLTLILFIGFSFLMLIKDIQAYAEFCMLILVMTNLLANWCVIHHYQKKLQRIKQENAWIYPKNKVVTVDMNVSKEKGKSSVSPVWNWVFFILSFLPSIFLVVNPEARQYYPIGFSFIGPLCQLSMVYLYYQMKSQHAPVLSEDTEVNKACARTEERVNSKAATLFAFIMLVFWILFNISMVYLENGTFIISPVIILIAGLLIITNWHQKKIRSLEEYFYDETLQNDNDMVEQECTWKWGCYYNPNDKRIIVPKRMASMGWTINIGNPAGKAIGIGFIALMVIVLGIVLYGGSKDYIIKEQGSKLVIDAAMYDMNIEKNQIVYVSKLDKIPEGHRINGYGGINKSFGHFSVNGYGNCMFYVYNNVEESVVVKLKGKYPEYVIMNGKSLAETDILYRDIRKWMAE</sequence>
<dbReference type="InterPro" id="IPR027783">
    <property type="entry name" value="Bacterial_PH-related"/>
</dbReference>
<accession>A0A6P1ML26</accession>
<dbReference type="AlphaFoldDB" id="A0A6P1ML26"/>
<dbReference type="InterPro" id="IPR043831">
    <property type="entry name" value="DUF5808"/>
</dbReference>
<gene>
    <name evidence="4" type="ORF">Ami3637_04180</name>
</gene>
<feature type="transmembrane region" description="Helical" evidence="1">
    <location>
        <begin position="141"/>
        <end position="159"/>
    </location>
</feature>
<feature type="transmembrane region" description="Helical" evidence="1">
    <location>
        <begin position="79"/>
        <end position="99"/>
    </location>
</feature>
<dbReference type="RefSeq" id="WP_162361459.1">
    <property type="nucleotide sequence ID" value="NZ_CP047591.1"/>
</dbReference>
<keyword evidence="1" id="KW-0472">Membrane</keyword>